<reference evidence="2 3" key="1">
    <citation type="submission" date="2019-03" db="EMBL/GenBank/DDBJ databases">
        <title>Draft genome sequences of novel Actinobacteria.</title>
        <authorList>
            <person name="Sahin N."/>
            <person name="Ay H."/>
            <person name="Saygin H."/>
        </authorList>
    </citation>
    <scope>NUCLEOTIDE SEQUENCE [LARGE SCALE GENOMIC DNA]</scope>
    <source>
        <strain evidence="2 3">16K404</strain>
    </source>
</reference>
<evidence type="ECO:0008006" key="4">
    <source>
        <dbReference type="Google" id="ProtNLM"/>
    </source>
</evidence>
<name>A0A4R4V005_9PSEU</name>
<dbReference type="RefSeq" id="WP_132621183.1">
    <property type="nucleotide sequence ID" value="NZ_SMKV01000007.1"/>
</dbReference>
<proteinExistence type="predicted"/>
<evidence type="ECO:0000313" key="3">
    <source>
        <dbReference type="Proteomes" id="UP000294744"/>
    </source>
</evidence>
<comment type="caution">
    <text evidence="2">The sequence shown here is derived from an EMBL/GenBank/DDBJ whole genome shotgun (WGS) entry which is preliminary data.</text>
</comment>
<dbReference type="EMBL" id="SMKV01000007">
    <property type="protein sequence ID" value="TDC94483.1"/>
    <property type="molecule type" value="Genomic_DNA"/>
</dbReference>
<dbReference type="OrthoDB" id="5194370at2"/>
<feature type="transmembrane region" description="Helical" evidence="1">
    <location>
        <begin position="509"/>
        <end position="533"/>
    </location>
</feature>
<gene>
    <name evidence="2" type="ORF">E1161_08115</name>
</gene>
<keyword evidence="3" id="KW-1185">Reference proteome</keyword>
<dbReference type="AlphaFoldDB" id="A0A4R4V005"/>
<evidence type="ECO:0000313" key="2">
    <source>
        <dbReference type="EMBL" id="TDC94483.1"/>
    </source>
</evidence>
<keyword evidence="1" id="KW-0472">Membrane</keyword>
<accession>A0A4R4V005</accession>
<dbReference type="Proteomes" id="UP000294744">
    <property type="component" value="Unassembled WGS sequence"/>
</dbReference>
<keyword evidence="1" id="KW-1133">Transmembrane helix</keyword>
<sequence>MNRAERAVLRTARSGEPIDIVLDQRDRPIRAHVLADLLTRRRGNHALRLTGATITGPVDLTGSRLDFPVELRECHFDEPVRLAEAQLGSLRLPGCRLPHLDYARQLRTSGAVELNEGFTARVDLAGARIDGHLSLDSAHLTGDADHPGIDAERTLIEQGVFGRETTVDGEMRLSHARISGPVVLDESRLRNPGRRALNTEYSTIDSQFSMRDLVADGEVHLVGSRISGDLGMPRARLNTPNALALSADSLTVDRSLMCSGLVANGAVNLIGAQIGGALAFVNTTVRQPHGWALLLIETDALLLTLRLAPESEGAISLRDGRFGRLTDDPPHWPEKCTIELTGTHYQRVTQRNTDVEPCPIGTRLKWMHQHSITTPSAVTDPAAPATFSPAPYAQLAAALQRDGFDQDARRVQRFKERRRHRAMGPLGACWGALQDITVGFGHRPALALAWLTGLLASGTTYFSVAGPVTAVKKGESPTWDPFLYSLDLLIPLVDLGHDKAWDPTGWSKAVALALIISGWVLATTVVAGAGRVLNRS</sequence>
<organism evidence="2 3">
    <name type="scientific">Saccharopolyspora aridisoli</name>
    <dbReference type="NCBI Taxonomy" id="2530385"/>
    <lineage>
        <taxon>Bacteria</taxon>
        <taxon>Bacillati</taxon>
        <taxon>Actinomycetota</taxon>
        <taxon>Actinomycetes</taxon>
        <taxon>Pseudonocardiales</taxon>
        <taxon>Pseudonocardiaceae</taxon>
        <taxon>Saccharopolyspora</taxon>
    </lineage>
</organism>
<keyword evidence="1" id="KW-0812">Transmembrane</keyword>
<evidence type="ECO:0000256" key="1">
    <source>
        <dbReference type="SAM" id="Phobius"/>
    </source>
</evidence>
<protein>
    <recommendedName>
        <fullName evidence="4">Oxidoreductase</fullName>
    </recommendedName>
</protein>